<dbReference type="InterPro" id="IPR001584">
    <property type="entry name" value="Integrase_cat-core"/>
</dbReference>
<comment type="caution">
    <text evidence="2">The sequence shown here is derived from an EMBL/GenBank/DDBJ whole genome shotgun (WGS) entry which is preliminary data.</text>
</comment>
<dbReference type="EMBL" id="AQPN01000143">
    <property type="protein sequence ID" value="EOR92753.1"/>
    <property type="molecule type" value="Genomic_DNA"/>
</dbReference>
<dbReference type="PANTHER" id="PTHR46889">
    <property type="entry name" value="TRANSPOSASE INSF FOR INSERTION SEQUENCE IS3B-RELATED"/>
    <property type="match status" value="1"/>
</dbReference>
<dbReference type="GO" id="GO:0003676">
    <property type="term" value="F:nucleic acid binding"/>
    <property type="evidence" value="ECO:0007669"/>
    <property type="project" value="InterPro"/>
</dbReference>
<dbReference type="InterPro" id="IPR050900">
    <property type="entry name" value="Transposase_IS3/IS150/IS904"/>
</dbReference>
<feature type="domain" description="Integrase catalytic" evidence="1">
    <location>
        <begin position="47"/>
        <end position="152"/>
    </location>
</feature>
<reference evidence="2 3" key="1">
    <citation type="journal article" date="2013" name="Genome Announc.">
        <title>Draft Genome Sequence of Arcticibacter svalbardensis Strain MN12-7T, a Member of the Family Sphingobacteriaceae Isolated from an Arctic Soil Sample.</title>
        <authorList>
            <person name="Shivaji S."/>
            <person name="Ara S."/>
            <person name="Prasad S."/>
            <person name="Manasa B.P."/>
            <person name="Begum Z."/>
            <person name="Singh A."/>
            <person name="Kumar Pinnaka A."/>
        </authorList>
    </citation>
    <scope>NUCLEOTIDE SEQUENCE [LARGE SCALE GENOMIC DNA]</scope>
    <source>
        <strain evidence="2 3">MN12-7</strain>
    </source>
</reference>
<dbReference type="Gene3D" id="3.30.420.10">
    <property type="entry name" value="Ribonuclease H-like superfamily/Ribonuclease H"/>
    <property type="match status" value="1"/>
</dbReference>
<dbReference type="PANTHER" id="PTHR46889:SF4">
    <property type="entry name" value="TRANSPOSASE INSO FOR INSERTION SEQUENCE ELEMENT IS911B-RELATED"/>
    <property type="match status" value="1"/>
</dbReference>
<evidence type="ECO:0000313" key="3">
    <source>
        <dbReference type="Proteomes" id="UP000014174"/>
    </source>
</evidence>
<dbReference type="GO" id="GO:0015074">
    <property type="term" value="P:DNA integration"/>
    <property type="evidence" value="ECO:0007669"/>
    <property type="project" value="InterPro"/>
</dbReference>
<evidence type="ECO:0000313" key="2">
    <source>
        <dbReference type="EMBL" id="EOR92753.1"/>
    </source>
</evidence>
<dbReference type="Pfam" id="PF00665">
    <property type="entry name" value="rve"/>
    <property type="match status" value="1"/>
</dbReference>
<sequence>MMVSKSGTLSITDQCGILGIHRSGFYYMPEGESTLNLMLMQFIDAYFLKHPHTGVVTLCAYLCLSEGFTINVKRVRRLMRLMGLMAVIDVKSRYVLHWSVSNTMGAAWCTAVLSETIALYGKPQILNTDQGSQFTSHEFQKVLTDNEIQISMDGKGTGNLSCTWTSKLYASQ</sequence>
<dbReference type="STRING" id="1150600.ADIARSV_4035"/>
<evidence type="ECO:0000259" key="1">
    <source>
        <dbReference type="PROSITE" id="PS50994"/>
    </source>
</evidence>
<accession>R9GM08</accession>
<keyword evidence="3" id="KW-1185">Reference proteome</keyword>
<dbReference type="PROSITE" id="PS50994">
    <property type="entry name" value="INTEGRASE"/>
    <property type="match status" value="1"/>
</dbReference>
<dbReference type="AlphaFoldDB" id="R9GM08"/>
<proteinExistence type="predicted"/>
<gene>
    <name evidence="2" type="ORF">ADIARSV_4035</name>
</gene>
<dbReference type="eggNOG" id="COG2801">
    <property type="taxonomic scope" value="Bacteria"/>
</dbReference>
<dbReference type="SUPFAM" id="SSF53098">
    <property type="entry name" value="Ribonuclease H-like"/>
    <property type="match status" value="1"/>
</dbReference>
<dbReference type="Proteomes" id="UP000014174">
    <property type="component" value="Unassembled WGS sequence"/>
</dbReference>
<protein>
    <submittedName>
        <fullName evidence="2">Mobile element protein</fullName>
    </submittedName>
</protein>
<dbReference type="InterPro" id="IPR012337">
    <property type="entry name" value="RNaseH-like_sf"/>
</dbReference>
<dbReference type="InterPro" id="IPR036397">
    <property type="entry name" value="RNaseH_sf"/>
</dbReference>
<dbReference type="PATRIC" id="fig|1150600.3.peg.3996"/>
<name>R9GM08_9SPHI</name>
<organism evidence="2 3">
    <name type="scientific">Arcticibacter svalbardensis MN12-7</name>
    <dbReference type="NCBI Taxonomy" id="1150600"/>
    <lineage>
        <taxon>Bacteria</taxon>
        <taxon>Pseudomonadati</taxon>
        <taxon>Bacteroidota</taxon>
        <taxon>Sphingobacteriia</taxon>
        <taxon>Sphingobacteriales</taxon>
        <taxon>Sphingobacteriaceae</taxon>
        <taxon>Arcticibacter</taxon>
    </lineage>
</organism>